<sequence length="67" mass="7911">IPQMMAYSYQKGGIWRQYNFWKEKMASTEFDNPYRGQIGVCWYLDGAVREDPEMQQEIAEVNAEIAK</sequence>
<evidence type="ECO:0000313" key="1">
    <source>
        <dbReference type="EMBL" id="GAH69639.1"/>
    </source>
</evidence>
<comment type="caution">
    <text evidence="1">The sequence shown here is derived from an EMBL/GenBank/DDBJ whole genome shotgun (WGS) entry which is preliminary data.</text>
</comment>
<dbReference type="EMBL" id="BARU01032316">
    <property type="protein sequence ID" value="GAH69639.1"/>
    <property type="molecule type" value="Genomic_DNA"/>
</dbReference>
<protein>
    <submittedName>
        <fullName evidence="1">Uncharacterized protein</fullName>
    </submittedName>
</protein>
<reference evidence="1" key="1">
    <citation type="journal article" date="2014" name="Front. Microbiol.">
        <title>High frequency of phylogenetically diverse reductive dehalogenase-homologous genes in deep subseafloor sedimentary metagenomes.</title>
        <authorList>
            <person name="Kawai M."/>
            <person name="Futagami T."/>
            <person name="Toyoda A."/>
            <person name="Takaki Y."/>
            <person name="Nishi S."/>
            <person name="Hori S."/>
            <person name="Arai W."/>
            <person name="Tsubouchi T."/>
            <person name="Morono Y."/>
            <person name="Uchiyama I."/>
            <person name="Ito T."/>
            <person name="Fujiyama A."/>
            <person name="Inagaki F."/>
            <person name="Takami H."/>
        </authorList>
    </citation>
    <scope>NUCLEOTIDE SEQUENCE</scope>
    <source>
        <strain evidence="1">Expedition CK06-06</strain>
    </source>
</reference>
<feature type="non-terminal residue" evidence="1">
    <location>
        <position position="1"/>
    </location>
</feature>
<gene>
    <name evidence="1" type="ORF">S03H2_50977</name>
</gene>
<organism evidence="1">
    <name type="scientific">marine sediment metagenome</name>
    <dbReference type="NCBI Taxonomy" id="412755"/>
    <lineage>
        <taxon>unclassified sequences</taxon>
        <taxon>metagenomes</taxon>
        <taxon>ecological metagenomes</taxon>
    </lineage>
</organism>
<proteinExistence type="predicted"/>
<dbReference type="AlphaFoldDB" id="X1IU53"/>
<accession>X1IU53</accession>
<name>X1IU53_9ZZZZ</name>